<evidence type="ECO:0000256" key="4">
    <source>
        <dbReference type="ARBA" id="ARBA00022801"/>
    </source>
</evidence>
<dbReference type="GO" id="GO:0006796">
    <property type="term" value="P:phosphate-containing compound metabolic process"/>
    <property type="evidence" value="ECO:0007669"/>
    <property type="project" value="UniProtKB-ARBA"/>
</dbReference>
<accession>A0A034WEN1</accession>
<keyword evidence="4" id="KW-0378">Hydrolase</keyword>
<dbReference type="InterPro" id="IPR002173">
    <property type="entry name" value="Carboh/pur_kinase_PfkB_CS"/>
</dbReference>
<dbReference type="GO" id="GO:0005737">
    <property type="term" value="C:cytoplasm"/>
    <property type="evidence" value="ECO:0007669"/>
    <property type="project" value="TreeGrafter"/>
</dbReference>
<name>A0A034WEN1_BACDO</name>
<keyword evidence="2" id="KW-0479">Metal-binding</keyword>
<dbReference type="EMBL" id="GAKP01006744">
    <property type="protein sequence ID" value="JAC52208.1"/>
    <property type="molecule type" value="Transcribed_RNA"/>
</dbReference>
<dbReference type="InterPro" id="IPR029056">
    <property type="entry name" value="Ribokinase-like"/>
</dbReference>
<organism evidence="9">
    <name type="scientific">Bactrocera dorsalis</name>
    <name type="common">Oriental fruit fly</name>
    <name type="synonym">Dacus dorsalis</name>
    <dbReference type="NCBI Taxonomy" id="27457"/>
    <lineage>
        <taxon>Eukaryota</taxon>
        <taxon>Metazoa</taxon>
        <taxon>Ecdysozoa</taxon>
        <taxon>Arthropoda</taxon>
        <taxon>Hexapoda</taxon>
        <taxon>Insecta</taxon>
        <taxon>Pterygota</taxon>
        <taxon>Neoptera</taxon>
        <taxon>Endopterygota</taxon>
        <taxon>Diptera</taxon>
        <taxon>Brachycera</taxon>
        <taxon>Muscomorpha</taxon>
        <taxon>Tephritoidea</taxon>
        <taxon>Tephritidae</taxon>
        <taxon>Bactrocera</taxon>
        <taxon>Bactrocera</taxon>
    </lineage>
</organism>
<dbReference type="KEGG" id="bdr:105234053"/>
<evidence type="ECO:0000256" key="6">
    <source>
        <dbReference type="ARBA" id="ARBA00023239"/>
    </source>
</evidence>
<dbReference type="InterPro" id="IPR011611">
    <property type="entry name" value="PfkB_dom"/>
</dbReference>
<dbReference type="PROSITE" id="PS00584">
    <property type="entry name" value="PFKB_KINASES_2"/>
    <property type="match status" value="1"/>
</dbReference>
<dbReference type="Pfam" id="PF04227">
    <property type="entry name" value="Indigoidine_A"/>
    <property type="match status" value="1"/>
</dbReference>
<evidence type="ECO:0000256" key="5">
    <source>
        <dbReference type="ARBA" id="ARBA00023211"/>
    </source>
</evidence>
<protein>
    <submittedName>
        <fullName evidence="9">Pseudouridine-5'-phosphate glycosidase</fullName>
    </submittedName>
</protein>
<keyword evidence="6" id="KW-0456">Lyase</keyword>
<dbReference type="HAMAP" id="MF_01876">
    <property type="entry name" value="PsiMP_glycosidase"/>
    <property type="match status" value="1"/>
</dbReference>
<keyword evidence="1" id="KW-0808">Transferase</keyword>
<evidence type="ECO:0000256" key="2">
    <source>
        <dbReference type="ARBA" id="ARBA00022723"/>
    </source>
</evidence>
<dbReference type="SUPFAM" id="SSF53613">
    <property type="entry name" value="Ribokinase-like"/>
    <property type="match status" value="1"/>
</dbReference>
<dbReference type="Gene3D" id="3.40.1790.10">
    <property type="entry name" value="Indigoidine synthase domain"/>
    <property type="match status" value="1"/>
</dbReference>
<keyword evidence="7 9" id="KW-0326">Glycosidase</keyword>
<dbReference type="GeneID" id="105234053"/>
<evidence type="ECO:0000256" key="7">
    <source>
        <dbReference type="ARBA" id="ARBA00023295"/>
    </source>
</evidence>
<dbReference type="GO" id="GO:0016798">
    <property type="term" value="F:hydrolase activity, acting on glycosyl bonds"/>
    <property type="evidence" value="ECO:0007669"/>
    <property type="project" value="UniProtKB-KW"/>
</dbReference>
<dbReference type="PANTHER" id="PTHR42909">
    <property type="entry name" value="ZGC:136858"/>
    <property type="match status" value="1"/>
</dbReference>
<proteinExistence type="inferred from homology"/>
<dbReference type="GO" id="GO:0004730">
    <property type="term" value="F:pseudouridylate synthase activity"/>
    <property type="evidence" value="ECO:0007669"/>
    <property type="project" value="InterPro"/>
</dbReference>
<gene>
    <name evidence="9" type="primary">PSUG</name>
</gene>
<dbReference type="Pfam" id="PF00294">
    <property type="entry name" value="PfkB"/>
    <property type="match status" value="1"/>
</dbReference>
<keyword evidence="3" id="KW-0418">Kinase</keyword>
<evidence type="ECO:0000313" key="9">
    <source>
        <dbReference type="EMBL" id="JAC52208.1"/>
    </source>
</evidence>
<dbReference type="CDD" id="cd01941">
    <property type="entry name" value="YeiC_kinase_like"/>
    <property type="match status" value="1"/>
</dbReference>
<keyword evidence="5" id="KW-0464">Manganese</keyword>
<evidence type="ECO:0000256" key="1">
    <source>
        <dbReference type="ARBA" id="ARBA00022679"/>
    </source>
</evidence>
<dbReference type="Gene3D" id="3.40.1190.20">
    <property type="match status" value="1"/>
</dbReference>
<dbReference type="SUPFAM" id="SSF110581">
    <property type="entry name" value="Indigoidine synthase A-like"/>
    <property type="match status" value="1"/>
</dbReference>
<reference evidence="9" key="1">
    <citation type="journal article" date="2014" name="BMC Genomics">
        <title>Characterizing the developmental transcriptome of the oriental fruit fly, Bactrocera dorsalis (Diptera: Tephritidae) through comparative genomic analysis with Drosophila melanogaster utilizing modENCODE datasets.</title>
        <authorList>
            <person name="Geib S.M."/>
            <person name="Calla B."/>
            <person name="Hall B."/>
            <person name="Hou S."/>
            <person name="Manoukis N.C."/>
        </authorList>
    </citation>
    <scope>NUCLEOTIDE SEQUENCE</scope>
    <source>
        <strain evidence="9">Punador</strain>
    </source>
</reference>
<dbReference type="AlphaFoldDB" id="A0A034WEN1"/>
<dbReference type="OrthoDB" id="198885at2759"/>
<dbReference type="InterPro" id="IPR007342">
    <property type="entry name" value="PsuG"/>
</dbReference>
<evidence type="ECO:0000259" key="8">
    <source>
        <dbReference type="Pfam" id="PF00294"/>
    </source>
</evidence>
<dbReference type="InterPro" id="IPR022830">
    <property type="entry name" value="Indigdn_synthA-like"/>
</dbReference>
<dbReference type="PANTHER" id="PTHR42909:SF1">
    <property type="entry name" value="CARBOHYDRATE KINASE PFKB DOMAIN-CONTAINING PROTEIN"/>
    <property type="match status" value="1"/>
</dbReference>
<feature type="domain" description="Carbohydrate kinase PfkB" evidence="8">
    <location>
        <begin position="358"/>
        <end position="682"/>
    </location>
</feature>
<dbReference type="GO" id="GO:0016301">
    <property type="term" value="F:kinase activity"/>
    <property type="evidence" value="ECO:0007669"/>
    <property type="project" value="UniProtKB-KW"/>
</dbReference>
<dbReference type="RefSeq" id="XP_011214561.2">
    <property type="nucleotide sequence ID" value="XM_011216259.4"/>
</dbReference>
<sequence length="711" mass="77143">MVLAITSPFLHACSKYVFRTSLRNFRTLVDVHPRVQRSLKQGKAVVALESTIITHGMPYPQNIETAQLVEQLVSDNGALGATIAIIDGRIKVGLTTEEMEKIAKKNRNEIMKISRRDLPYLVATRGSGGTTVAATMIIAHMLGIDIFATGGVGGVHRDGHVTLDISADLVELGRTPVTVVSSGIKSILDIPRTLEYLETQGVCVATYGVKDCAFPDFYTRNSGCKVPYNLNGPMEAADLIKSLKELNLKSGILIGVPVPEQFAANKEMIEAAIEQATCEAKLQGIYGKQVTPYLLAAIAKITQGKSLDANIALIKNNATVAAQISRELSRSSKSYTFRGESITESVSSPLVIGASILDLSLTMVDEIPSVLDGATYCAKPTESAGGVGRNIAEGIFKLYGAANFISIVGDDQLGKSLLKMIPRPLRSSVKVDENCATSLCTLLFDKTGDCKIILGNMEIHQNITVEMIQRHEEQISSAPIIVIDSNLSFEAMACALRLAQKHRRPVFFEPTDMRIAYKPFTLPKSLTQQIRIISPNIYELHTIVEAITGTPVHSKVNNSDPVETLLDKAKYLLALVQDHFDCIVLTLGQEGVLLGLNGDLAASGKPLFDVKTGSYLPMTTSKQNVHALRFYKAPKVENIKNVSGAGDSFTSGYITALLRGYDMKNCVALGFLAAERALQSRAAVPFRYFSDEIEESVSLESALRNLKETSL</sequence>
<evidence type="ECO:0000256" key="3">
    <source>
        <dbReference type="ARBA" id="ARBA00022777"/>
    </source>
</evidence>
<dbReference type="GO" id="GO:0046872">
    <property type="term" value="F:metal ion binding"/>
    <property type="evidence" value="ECO:0007669"/>
    <property type="project" value="UniProtKB-KW"/>
</dbReference>